<keyword evidence="4" id="KW-0472">Membrane</keyword>
<reference evidence="6" key="1">
    <citation type="submission" date="2018-11" db="EMBL/GenBank/DDBJ databases">
        <authorList>
            <person name="Alioto T."/>
            <person name="Alioto T."/>
        </authorList>
    </citation>
    <scope>NUCLEOTIDE SEQUENCE</scope>
</reference>
<dbReference type="PROSITE" id="PS00141">
    <property type="entry name" value="ASP_PROTEASE"/>
    <property type="match status" value="1"/>
</dbReference>
<dbReference type="InterPro" id="IPR021109">
    <property type="entry name" value="Peptidase_aspartic_dom_sf"/>
</dbReference>
<dbReference type="EMBL" id="UYJE01002029">
    <property type="protein sequence ID" value="VDI07257.1"/>
    <property type="molecule type" value="Genomic_DNA"/>
</dbReference>
<evidence type="ECO:0000313" key="7">
    <source>
        <dbReference type="Proteomes" id="UP000596742"/>
    </source>
</evidence>
<dbReference type="OrthoDB" id="6078430at2759"/>
<dbReference type="Gene3D" id="2.40.50.40">
    <property type="match status" value="1"/>
</dbReference>
<name>A0A8B6CM16_MYTGA</name>
<feature type="domain" description="Chromo" evidence="5">
    <location>
        <begin position="134"/>
        <end position="169"/>
    </location>
</feature>
<keyword evidence="2" id="KW-0539">Nucleus</keyword>
<keyword evidence="4" id="KW-1133">Transmembrane helix</keyword>
<evidence type="ECO:0000256" key="2">
    <source>
        <dbReference type="ARBA" id="ARBA00023242"/>
    </source>
</evidence>
<accession>A0A8B6CM16</accession>
<keyword evidence="7" id="KW-1185">Reference proteome</keyword>
<feature type="compositionally biased region" description="Low complexity" evidence="3">
    <location>
        <begin position="99"/>
        <end position="116"/>
    </location>
</feature>
<feature type="transmembrane region" description="Helical" evidence="4">
    <location>
        <begin position="186"/>
        <end position="204"/>
    </location>
</feature>
<organism evidence="6 7">
    <name type="scientific">Mytilus galloprovincialis</name>
    <name type="common">Mediterranean mussel</name>
    <dbReference type="NCBI Taxonomy" id="29158"/>
    <lineage>
        <taxon>Eukaryota</taxon>
        <taxon>Metazoa</taxon>
        <taxon>Spiralia</taxon>
        <taxon>Lophotrochozoa</taxon>
        <taxon>Mollusca</taxon>
        <taxon>Bivalvia</taxon>
        <taxon>Autobranchia</taxon>
        <taxon>Pteriomorphia</taxon>
        <taxon>Mytilida</taxon>
        <taxon>Mytiloidea</taxon>
        <taxon>Mytilidae</taxon>
        <taxon>Mytilinae</taxon>
        <taxon>Mytilus</taxon>
    </lineage>
</organism>
<comment type="subcellular location">
    <subcellularLocation>
        <location evidence="1">Nucleus</location>
    </subcellularLocation>
</comment>
<dbReference type="InterPro" id="IPR000953">
    <property type="entry name" value="Chromo/chromo_shadow_dom"/>
</dbReference>
<evidence type="ECO:0000256" key="1">
    <source>
        <dbReference type="ARBA" id="ARBA00004123"/>
    </source>
</evidence>
<comment type="caution">
    <text evidence="6">The sequence shown here is derived from an EMBL/GenBank/DDBJ whole genome shotgun (WGS) entry which is preliminary data.</text>
</comment>
<evidence type="ECO:0000313" key="6">
    <source>
        <dbReference type="EMBL" id="VDI07257.1"/>
    </source>
</evidence>
<dbReference type="SUPFAM" id="SSF56672">
    <property type="entry name" value="DNA/RNA polymerases"/>
    <property type="match status" value="1"/>
</dbReference>
<dbReference type="GO" id="GO:0004190">
    <property type="term" value="F:aspartic-type endopeptidase activity"/>
    <property type="evidence" value="ECO:0007669"/>
    <property type="project" value="InterPro"/>
</dbReference>
<dbReference type="InterPro" id="IPR001969">
    <property type="entry name" value="Aspartic_peptidase_AS"/>
</dbReference>
<dbReference type="SUPFAM" id="SSF50630">
    <property type="entry name" value="Acid proteases"/>
    <property type="match status" value="1"/>
</dbReference>
<dbReference type="CDD" id="cd00024">
    <property type="entry name" value="CD_CSD"/>
    <property type="match status" value="1"/>
</dbReference>
<protein>
    <recommendedName>
        <fullName evidence="5">Chromo domain-containing protein</fullName>
    </recommendedName>
</protein>
<sequence>MTKNTALPQFEIQDLVLMHNPKVPVGLSSKLHRKNNGPFYIVAKGPNHTFKLRRCEDNKLLKSMINSNRLKKYIPPDHRPDQNAPPPDEPRPDPRRTEQPNFQQQDPNPDPSQNSQTDIQDSDEPVEDNSKQFYDIEKLLQRRKYKGEPQFLVKWVGFKEKTWEPEQNLPIQLVRQFLATKTQGGALSYATVFSWILLVGIYAVNADGEVQMHRINYGVTFAKEANIVFGSENWLHTFEIPLPHKISSVQFPRCDIVHQNCHILNQVISQLSAVRTGVTANINNTIDVIHRLVKKADFNLDTRSQSRSKRGLFDFIGSISRSLFGTATVKDVQKLARHINILAERNNKFAKAMSHHDEELSSFMTNTDSRFSNVMRGIQKNYDSIQNVTFETAKFVAHFEDVSLKLSNLFIDQMNDSSVITKYLEELNIGIHEMVKGKLSPFLISPKILNDAIKHIKLILGDKFKGFYLLNSDPAYYYSECNMLFARKHSTLYVTVKFPISTFAFPLYLYKITSYPVPVNVTSTHATQILDLPEYLVVTHNNQYYASLSFDKLRSCSGTNILYCSHSLPLVSAVKTNCISSLYFNAKSDINKQCDFRFLLNAIQPSIEQIFDNTLLVYKTNTLAFECQNKHSIVKGCNFCFIHIPCRCSLSTDSIFVPKKIENCQNNTDTITVLHPVNLALIQHFFSHETYNSILGDTVFTKSIKIDIPKIHIFNHTFSNILAQDKILHLSLKRIAKATQKERTVFTSLSEPLLDGKITVDNSWLDLSTILAMVALDGGATHLPDEHTLAISQLAALYLNTMIEKENVRFLVDTGSTISLLNLEMYSSITEGKPGLYPLSKNNLQFETVSGEIITSLGTTSVDIKVGVHVFTQQVVVADIPESGILGVDFLDKFGAQMDFKKKIIYIDGNAFHLSSDTRKLCCKVSLSKDTYIPPNSEIITTGKIRFRGDWFPEGQIEPLGSLLRQNYSVLMARTLVNTVGNCVPIRLMNISDEPCTIPRGMGVGLVHTVQICQQLNRSSDTPRDPLLQSLLEEACVDLDDEQKQKVENLLDKYSDIFLDKGGKLGRTDILQHVIDTGDSPPIKLRPYRLPIHKRDEIDRQVQDIYPKVSSIQIQGFTAQEVLEAQRADSELEFVIAMLKSHVEKPPFSHVSDKVALLKPTGICGNSLNWLMMFSIESGLD</sequence>
<dbReference type="InterPro" id="IPR016197">
    <property type="entry name" value="Chromo-like_dom_sf"/>
</dbReference>
<dbReference type="GO" id="GO:0006508">
    <property type="term" value="P:proteolysis"/>
    <property type="evidence" value="ECO:0007669"/>
    <property type="project" value="InterPro"/>
</dbReference>
<keyword evidence="4" id="KW-0812">Transmembrane</keyword>
<dbReference type="Pfam" id="PF13650">
    <property type="entry name" value="Asp_protease_2"/>
    <property type="match status" value="1"/>
</dbReference>
<dbReference type="Gene3D" id="2.40.70.10">
    <property type="entry name" value="Acid Proteases"/>
    <property type="match status" value="1"/>
</dbReference>
<feature type="compositionally biased region" description="Basic and acidic residues" evidence="3">
    <location>
        <begin position="88"/>
        <end position="98"/>
    </location>
</feature>
<evidence type="ECO:0000256" key="3">
    <source>
        <dbReference type="SAM" id="MobiDB-lite"/>
    </source>
</evidence>
<dbReference type="AlphaFoldDB" id="A0A8B6CM16"/>
<dbReference type="SUPFAM" id="SSF54160">
    <property type="entry name" value="Chromo domain-like"/>
    <property type="match status" value="1"/>
</dbReference>
<evidence type="ECO:0000259" key="5">
    <source>
        <dbReference type="PROSITE" id="PS50013"/>
    </source>
</evidence>
<gene>
    <name evidence="6" type="ORF">MGAL_10B018586</name>
</gene>
<dbReference type="PROSITE" id="PS50013">
    <property type="entry name" value="CHROMO_2"/>
    <property type="match status" value="1"/>
</dbReference>
<dbReference type="InterPro" id="IPR023780">
    <property type="entry name" value="Chromo_domain"/>
</dbReference>
<feature type="region of interest" description="Disordered" evidence="3">
    <location>
        <begin position="69"/>
        <end position="130"/>
    </location>
</feature>
<dbReference type="InterPro" id="IPR051219">
    <property type="entry name" value="Heterochromatin_chromo-domain"/>
</dbReference>
<dbReference type="InterPro" id="IPR043502">
    <property type="entry name" value="DNA/RNA_pol_sf"/>
</dbReference>
<dbReference type="Proteomes" id="UP000596742">
    <property type="component" value="Unassembled WGS sequence"/>
</dbReference>
<dbReference type="SMART" id="SM00298">
    <property type="entry name" value="CHROMO"/>
    <property type="match status" value="1"/>
</dbReference>
<dbReference type="GO" id="GO:0005634">
    <property type="term" value="C:nucleus"/>
    <property type="evidence" value="ECO:0007669"/>
    <property type="project" value="UniProtKB-SubCell"/>
</dbReference>
<evidence type="ECO:0000256" key="4">
    <source>
        <dbReference type="SAM" id="Phobius"/>
    </source>
</evidence>
<proteinExistence type="predicted"/>
<dbReference type="PANTHER" id="PTHR22812">
    <property type="entry name" value="CHROMOBOX PROTEIN"/>
    <property type="match status" value="1"/>
</dbReference>
<dbReference type="Pfam" id="PF00385">
    <property type="entry name" value="Chromo"/>
    <property type="match status" value="1"/>
</dbReference>